<evidence type="ECO:0000313" key="2">
    <source>
        <dbReference type="EMBL" id="TQB72396.1"/>
    </source>
</evidence>
<proteinExistence type="predicted"/>
<feature type="region of interest" description="Disordered" evidence="1">
    <location>
        <begin position="108"/>
        <end position="156"/>
    </location>
</feature>
<sequence length="156" mass="17314">MSAESIPIMPSAFAEAIKELPLSTVYAKASELRNSISHLRRSNDELWSFISDACDAEEDRRELEGYIVENEGVITSMTERIQLLKTEVENRGQIWIEEDVRTEGVNGAVREDQAEAPVANGASGDGTIDGNIPRSNSTAEETREPNEEREEDGIFL</sequence>
<keyword evidence="3" id="KW-1185">Reference proteome</keyword>
<comment type="caution">
    <text evidence="2">The sequence shown here is derived from an EMBL/GenBank/DDBJ whole genome shotgun (WGS) entry which is preliminary data.</text>
</comment>
<dbReference type="PANTHER" id="PTHR40422">
    <property type="entry name" value="TRANSLATION MACHINERY-ASSOCIATED PROTEIN 17"/>
    <property type="match status" value="1"/>
</dbReference>
<dbReference type="InterPro" id="IPR038966">
    <property type="entry name" value="TMA17"/>
</dbReference>
<organism evidence="2 3">
    <name type="scientific">Monascus purpureus</name>
    <name type="common">Red mold</name>
    <name type="synonym">Monascus anka</name>
    <dbReference type="NCBI Taxonomy" id="5098"/>
    <lineage>
        <taxon>Eukaryota</taxon>
        <taxon>Fungi</taxon>
        <taxon>Dikarya</taxon>
        <taxon>Ascomycota</taxon>
        <taxon>Pezizomycotina</taxon>
        <taxon>Eurotiomycetes</taxon>
        <taxon>Eurotiomycetidae</taxon>
        <taxon>Eurotiales</taxon>
        <taxon>Aspergillaceae</taxon>
        <taxon>Monascus</taxon>
    </lineage>
</organism>
<name>A0A507QXR2_MONPU</name>
<dbReference type="GO" id="GO:0030674">
    <property type="term" value="F:protein-macromolecule adaptor activity"/>
    <property type="evidence" value="ECO:0007669"/>
    <property type="project" value="TreeGrafter"/>
</dbReference>
<protein>
    <submittedName>
        <fullName evidence="2">Uncharacterized protein</fullName>
    </submittedName>
</protein>
<gene>
    <name evidence="2" type="ORF">MPDQ_006882</name>
</gene>
<accession>A0A507QXR2</accession>
<dbReference type="PANTHER" id="PTHR40422:SF1">
    <property type="entry name" value="TRANSLATION MACHINERY-ASSOCIATED PROTEIN 17"/>
    <property type="match status" value="1"/>
</dbReference>
<dbReference type="EMBL" id="VIFY01000065">
    <property type="protein sequence ID" value="TQB72396.1"/>
    <property type="molecule type" value="Genomic_DNA"/>
</dbReference>
<dbReference type="GO" id="GO:0070682">
    <property type="term" value="P:proteasome regulatory particle assembly"/>
    <property type="evidence" value="ECO:0007669"/>
    <property type="project" value="InterPro"/>
</dbReference>
<evidence type="ECO:0000313" key="3">
    <source>
        <dbReference type="Proteomes" id="UP000319663"/>
    </source>
</evidence>
<feature type="compositionally biased region" description="Acidic residues" evidence="1">
    <location>
        <begin position="147"/>
        <end position="156"/>
    </location>
</feature>
<dbReference type="Proteomes" id="UP000319663">
    <property type="component" value="Unassembled WGS sequence"/>
</dbReference>
<evidence type="ECO:0000256" key="1">
    <source>
        <dbReference type="SAM" id="MobiDB-lite"/>
    </source>
</evidence>
<reference evidence="2 3" key="1">
    <citation type="submission" date="2019-06" db="EMBL/GenBank/DDBJ databases">
        <title>Wine fermentation using esterase from Monascus purpureus.</title>
        <authorList>
            <person name="Geng C."/>
            <person name="Zhang Y."/>
        </authorList>
    </citation>
    <scope>NUCLEOTIDE SEQUENCE [LARGE SCALE GENOMIC DNA]</scope>
    <source>
        <strain evidence="2">HQ1</strain>
    </source>
</reference>
<dbReference type="AlphaFoldDB" id="A0A507QXR2"/>
<dbReference type="STRING" id="5098.A0A507QXR2"/>